<dbReference type="Gene3D" id="1.10.4040.10">
    <property type="entry name" value="Penicillinase repressor domain"/>
    <property type="match status" value="1"/>
</dbReference>
<evidence type="ECO:0000256" key="4">
    <source>
        <dbReference type="ARBA" id="ARBA00023163"/>
    </source>
</evidence>
<dbReference type="AlphaFoldDB" id="M2B2T5"/>
<dbReference type="Gene3D" id="1.10.10.10">
    <property type="entry name" value="Winged helix-like DNA-binding domain superfamily/Winged helix DNA-binding domain"/>
    <property type="match status" value="1"/>
</dbReference>
<sequence>MQLSDAEWIVMNLIWDSGPTEASDVIAALGADNGWSDATVKTMLHRLVKKGALTTEQIGKKYRYTVAVRRSACVRKASRSFLDVVFGGDAAPALLHLVKTSKLSEDDLDQLRELLDSKSGAKTKNSKNKGSKE</sequence>
<dbReference type="Pfam" id="PF03965">
    <property type="entry name" value="Penicillinase_R"/>
    <property type="match status" value="1"/>
</dbReference>
<protein>
    <submittedName>
        <fullName evidence="6">Penicillinase repressor</fullName>
    </submittedName>
</protein>
<evidence type="ECO:0000256" key="1">
    <source>
        <dbReference type="ARBA" id="ARBA00011046"/>
    </source>
</evidence>
<dbReference type="GO" id="GO:0003677">
    <property type="term" value="F:DNA binding"/>
    <property type="evidence" value="ECO:0007669"/>
    <property type="project" value="UniProtKB-KW"/>
</dbReference>
<evidence type="ECO:0000313" key="6">
    <source>
        <dbReference type="EMBL" id="EMB16499.1"/>
    </source>
</evidence>
<dbReference type="GO" id="GO:0045892">
    <property type="term" value="P:negative regulation of DNA-templated transcription"/>
    <property type="evidence" value="ECO:0007669"/>
    <property type="project" value="InterPro"/>
</dbReference>
<dbReference type="InterPro" id="IPR005650">
    <property type="entry name" value="BlaI_family"/>
</dbReference>
<reference evidence="6" key="2">
    <citation type="journal article" date="2013" name="Mar. Genomics">
        <title>Expression of sulfatases in Rhodopirellula baltica and the diversity of sulfatases in the genus Rhodopirellula.</title>
        <authorList>
            <person name="Wegner C.E."/>
            <person name="Richter-Heitmann T."/>
            <person name="Klindworth A."/>
            <person name="Klockow C."/>
            <person name="Richter M."/>
            <person name="Achstetter T."/>
            <person name="Glockner F.O."/>
            <person name="Harder J."/>
        </authorList>
    </citation>
    <scope>NUCLEOTIDE SEQUENCE [LARGE SCALE GENOMIC DNA]</scope>
    <source>
        <strain evidence="6">6C</strain>
    </source>
</reference>
<dbReference type="Proteomes" id="UP000011529">
    <property type="component" value="Unassembled WGS sequence"/>
</dbReference>
<name>M2B2T5_9BACT</name>
<comment type="caution">
    <text evidence="6">The sequence shown here is derived from an EMBL/GenBank/DDBJ whole genome shotgun (WGS) entry which is preliminary data.</text>
</comment>
<keyword evidence="2" id="KW-0805">Transcription regulation</keyword>
<gene>
    <name evidence="6" type="ORF">RE6C_02864</name>
</gene>
<evidence type="ECO:0000256" key="2">
    <source>
        <dbReference type="ARBA" id="ARBA00023015"/>
    </source>
</evidence>
<evidence type="ECO:0000256" key="5">
    <source>
        <dbReference type="SAM" id="MobiDB-lite"/>
    </source>
</evidence>
<feature type="compositionally biased region" description="Basic residues" evidence="5">
    <location>
        <begin position="124"/>
        <end position="133"/>
    </location>
</feature>
<dbReference type="PATRIC" id="fig|1263867.3.peg.3064"/>
<evidence type="ECO:0000256" key="3">
    <source>
        <dbReference type="ARBA" id="ARBA00023125"/>
    </source>
</evidence>
<proteinExistence type="inferred from homology"/>
<dbReference type="InterPro" id="IPR036388">
    <property type="entry name" value="WH-like_DNA-bd_sf"/>
</dbReference>
<keyword evidence="3" id="KW-0238">DNA-binding</keyword>
<dbReference type="PIRSF" id="PIRSF019455">
    <property type="entry name" value="CopR_AtkY"/>
    <property type="match status" value="1"/>
</dbReference>
<accession>M2B2T5</accession>
<dbReference type="SUPFAM" id="SSF46785">
    <property type="entry name" value="Winged helix' DNA-binding domain"/>
    <property type="match status" value="1"/>
</dbReference>
<dbReference type="RefSeq" id="WP_008657347.1">
    <property type="nucleotide sequence ID" value="NZ_ANMO01000120.1"/>
</dbReference>
<feature type="region of interest" description="Disordered" evidence="5">
    <location>
        <begin position="114"/>
        <end position="133"/>
    </location>
</feature>
<dbReference type="InterPro" id="IPR036390">
    <property type="entry name" value="WH_DNA-bd_sf"/>
</dbReference>
<evidence type="ECO:0000313" key="7">
    <source>
        <dbReference type="Proteomes" id="UP000011529"/>
    </source>
</evidence>
<comment type="similarity">
    <text evidence="1">Belongs to the BlaI transcriptional regulatory family.</text>
</comment>
<dbReference type="EMBL" id="ANMO01000120">
    <property type="protein sequence ID" value="EMB16499.1"/>
    <property type="molecule type" value="Genomic_DNA"/>
</dbReference>
<organism evidence="6 7">
    <name type="scientific">Rhodopirellula europaea 6C</name>
    <dbReference type="NCBI Taxonomy" id="1263867"/>
    <lineage>
        <taxon>Bacteria</taxon>
        <taxon>Pseudomonadati</taxon>
        <taxon>Planctomycetota</taxon>
        <taxon>Planctomycetia</taxon>
        <taxon>Pirellulales</taxon>
        <taxon>Pirellulaceae</taxon>
        <taxon>Rhodopirellula</taxon>
    </lineage>
</organism>
<keyword evidence="4" id="KW-0804">Transcription</keyword>
<reference evidence="6" key="1">
    <citation type="submission" date="2012-11" db="EMBL/GenBank/DDBJ databases">
        <title>Permanent draft genomes of Rhodopirellula europaea strain SH398 and 6C.</title>
        <authorList>
            <person name="Richter M."/>
            <person name="Richter-Heitmann T."/>
            <person name="Frank C."/>
            <person name="Harder J."/>
            <person name="Glockner F.O."/>
        </authorList>
    </citation>
    <scope>NUCLEOTIDE SEQUENCE</scope>
    <source>
        <strain evidence="6">6C</strain>
    </source>
</reference>
<keyword evidence="7" id="KW-1185">Reference proteome</keyword>